<comment type="caution">
    <text evidence="3">The sequence shown here is derived from an EMBL/GenBank/DDBJ whole genome shotgun (WGS) entry which is preliminary data.</text>
</comment>
<dbReference type="InterPro" id="IPR036890">
    <property type="entry name" value="HATPase_C_sf"/>
</dbReference>
<reference evidence="3" key="1">
    <citation type="journal article" date="2015" name="Nature">
        <title>Complex archaea that bridge the gap between prokaryotes and eukaryotes.</title>
        <authorList>
            <person name="Spang A."/>
            <person name="Saw J.H."/>
            <person name="Jorgensen S.L."/>
            <person name="Zaremba-Niedzwiedzka K."/>
            <person name="Martijn J."/>
            <person name="Lind A.E."/>
            <person name="van Eijk R."/>
            <person name="Schleper C."/>
            <person name="Guy L."/>
            <person name="Ettema T.J."/>
        </authorList>
    </citation>
    <scope>NUCLEOTIDE SEQUENCE</scope>
</reference>
<organism evidence="3">
    <name type="scientific">marine sediment metagenome</name>
    <dbReference type="NCBI Taxonomy" id="412755"/>
    <lineage>
        <taxon>unclassified sequences</taxon>
        <taxon>metagenomes</taxon>
        <taxon>ecological metagenomes</taxon>
    </lineage>
</organism>
<dbReference type="Pfam" id="PF13581">
    <property type="entry name" value="HATPase_c_2"/>
    <property type="match status" value="1"/>
</dbReference>
<name>A0A0F9WCD0_9ZZZZ</name>
<dbReference type="SUPFAM" id="SSF55874">
    <property type="entry name" value="ATPase domain of HSP90 chaperone/DNA topoisomerase II/histidine kinase"/>
    <property type="match status" value="1"/>
</dbReference>
<feature type="domain" description="Histidine kinase/HSP90-like ATPase" evidence="2">
    <location>
        <begin position="9"/>
        <end position="129"/>
    </location>
</feature>
<proteinExistence type="predicted"/>
<evidence type="ECO:0008006" key="4">
    <source>
        <dbReference type="Google" id="ProtNLM"/>
    </source>
</evidence>
<dbReference type="Gene3D" id="3.60.40.10">
    <property type="entry name" value="PPM-type phosphatase domain"/>
    <property type="match status" value="1"/>
</dbReference>
<evidence type="ECO:0000259" key="2">
    <source>
        <dbReference type="Pfam" id="PF13581"/>
    </source>
</evidence>
<accession>A0A0F9WCD0</accession>
<dbReference type="InterPro" id="IPR001932">
    <property type="entry name" value="PPM-type_phosphatase-like_dom"/>
</dbReference>
<protein>
    <recommendedName>
        <fullName evidence="4">PPM-type phosphatase domain-containing protein</fullName>
    </recommendedName>
</protein>
<dbReference type="Gene3D" id="3.30.565.10">
    <property type="entry name" value="Histidine kinase-like ATPase, C-terminal domain"/>
    <property type="match status" value="1"/>
</dbReference>
<feature type="domain" description="PPM-type phosphatase" evidence="1">
    <location>
        <begin position="167"/>
        <end position="293"/>
    </location>
</feature>
<gene>
    <name evidence="3" type="ORF">LCGC14_0298990</name>
</gene>
<dbReference type="Pfam" id="PF07228">
    <property type="entry name" value="SpoIIE"/>
    <property type="match status" value="1"/>
</dbReference>
<sequence>MISLQVTEISQVGAARRKALHEAETIGLSADDRDRLALVVTEAATNLVRHARGGEIILIPCAQGAAARFDVIALDDGPGFSDVETAMADGYTTAQGGERGLGGGLGAIARMSDAFDIYSDTKGTTLAITIGKLKQDLGKALEAVGLIVPKPDFSEGGDAFGLRLEAHHTMIMLMDVLGHGPAAAVEAKKGVEAFARSTGASLEATAAEISAALRGGRGAAALLVDLPHTAGKLRAMSLGNVRGEILAPDGARHGIPSTPGIVGASANQPRVTEHDWPAEGMLVLSTDGLRGSERVPEPSSLFFREPMTIAATLYKRRRRGTDDCGVVVARARP</sequence>
<dbReference type="InterPro" id="IPR036457">
    <property type="entry name" value="PPM-type-like_dom_sf"/>
</dbReference>
<evidence type="ECO:0000313" key="3">
    <source>
        <dbReference type="EMBL" id="KKN83481.1"/>
    </source>
</evidence>
<dbReference type="InterPro" id="IPR039248">
    <property type="entry name" value="Ptase_RsbX"/>
</dbReference>
<dbReference type="InterPro" id="IPR003594">
    <property type="entry name" value="HATPase_dom"/>
</dbReference>
<evidence type="ECO:0000259" key="1">
    <source>
        <dbReference type="Pfam" id="PF07228"/>
    </source>
</evidence>
<dbReference type="PANTHER" id="PTHR35801">
    <property type="entry name" value="PHOSPHOSERINE PHOSPHATASE RSBX"/>
    <property type="match status" value="1"/>
</dbReference>
<dbReference type="EMBL" id="LAZR01000184">
    <property type="protein sequence ID" value="KKN83481.1"/>
    <property type="molecule type" value="Genomic_DNA"/>
</dbReference>
<dbReference type="PANTHER" id="PTHR35801:SF1">
    <property type="entry name" value="PHOSPHOSERINE PHOSPHATASE RSBX"/>
    <property type="match status" value="1"/>
</dbReference>
<dbReference type="AlphaFoldDB" id="A0A0F9WCD0"/>
<dbReference type="SUPFAM" id="SSF81606">
    <property type="entry name" value="PP2C-like"/>
    <property type="match status" value="1"/>
</dbReference>